<sequence length="125" mass="14236">MDVSVVDGLIMGLAVAIVQLGDEVDQAWYIHPYEEEKSYHHREYQATIRSKPEVELFMETTLQNRTNIFKGRKLQKKWRMDSCAEGSTGGSKSTKRKKINSSTEKKKPLSIGNEPLKLTLPHGFV</sequence>
<protein>
    <submittedName>
        <fullName evidence="2">Uncharacterized protein</fullName>
    </submittedName>
</protein>
<organism evidence="2">
    <name type="scientific">Oryza sativa subsp. japonica</name>
    <name type="common">Rice</name>
    <dbReference type="NCBI Taxonomy" id="39947"/>
    <lineage>
        <taxon>Eukaryota</taxon>
        <taxon>Viridiplantae</taxon>
        <taxon>Streptophyta</taxon>
        <taxon>Embryophyta</taxon>
        <taxon>Tracheophyta</taxon>
        <taxon>Spermatophyta</taxon>
        <taxon>Magnoliopsida</taxon>
        <taxon>Liliopsida</taxon>
        <taxon>Poales</taxon>
        <taxon>Poaceae</taxon>
        <taxon>BOP clade</taxon>
        <taxon>Oryzoideae</taxon>
        <taxon>Oryzeae</taxon>
        <taxon>Oryzinae</taxon>
        <taxon>Oryza</taxon>
        <taxon>Oryza sativa</taxon>
    </lineage>
</organism>
<feature type="region of interest" description="Disordered" evidence="1">
    <location>
        <begin position="80"/>
        <end position="125"/>
    </location>
</feature>
<dbReference type="AlphaFoldDB" id="B9FET7"/>
<reference evidence="2" key="1">
    <citation type="journal article" date="2005" name="PLoS Biol.">
        <title>The genomes of Oryza sativa: a history of duplications.</title>
        <authorList>
            <person name="Yu J."/>
            <person name="Wang J."/>
            <person name="Lin W."/>
            <person name="Li S."/>
            <person name="Li H."/>
            <person name="Zhou J."/>
            <person name="Ni P."/>
            <person name="Dong W."/>
            <person name="Hu S."/>
            <person name="Zeng C."/>
            <person name="Zhang J."/>
            <person name="Zhang Y."/>
            <person name="Li R."/>
            <person name="Xu Z."/>
            <person name="Li S."/>
            <person name="Li X."/>
            <person name="Zheng H."/>
            <person name="Cong L."/>
            <person name="Lin L."/>
            <person name="Yin J."/>
            <person name="Geng J."/>
            <person name="Li G."/>
            <person name="Shi J."/>
            <person name="Liu J."/>
            <person name="Lv H."/>
            <person name="Li J."/>
            <person name="Wang J."/>
            <person name="Deng Y."/>
            <person name="Ran L."/>
            <person name="Shi X."/>
            <person name="Wang X."/>
            <person name="Wu Q."/>
            <person name="Li C."/>
            <person name="Ren X."/>
            <person name="Wang J."/>
            <person name="Wang X."/>
            <person name="Li D."/>
            <person name="Liu D."/>
            <person name="Zhang X."/>
            <person name="Ji Z."/>
            <person name="Zhao W."/>
            <person name="Sun Y."/>
            <person name="Zhang Z."/>
            <person name="Bao J."/>
            <person name="Han Y."/>
            <person name="Dong L."/>
            <person name="Ji J."/>
            <person name="Chen P."/>
            <person name="Wu S."/>
            <person name="Liu J."/>
            <person name="Xiao Y."/>
            <person name="Bu D."/>
            <person name="Tan J."/>
            <person name="Yang L."/>
            <person name="Ye C."/>
            <person name="Zhang J."/>
            <person name="Xu J."/>
            <person name="Zhou Y."/>
            <person name="Yu Y."/>
            <person name="Zhang B."/>
            <person name="Zhuang S."/>
            <person name="Wei H."/>
            <person name="Liu B."/>
            <person name="Lei M."/>
            <person name="Yu H."/>
            <person name="Li Y."/>
            <person name="Xu H."/>
            <person name="Wei S."/>
            <person name="He X."/>
            <person name="Fang L."/>
            <person name="Zhang Z."/>
            <person name="Zhang Y."/>
            <person name="Huang X."/>
            <person name="Su Z."/>
            <person name="Tong W."/>
            <person name="Li J."/>
            <person name="Tong Z."/>
            <person name="Li S."/>
            <person name="Ye J."/>
            <person name="Wang L."/>
            <person name="Fang L."/>
            <person name="Lei T."/>
            <person name="Chen C."/>
            <person name="Chen H."/>
            <person name="Xu Z."/>
            <person name="Li H."/>
            <person name="Huang H."/>
            <person name="Zhang F."/>
            <person name="Xu H."/>
            <person name="Li N."/>
            <person name="Zhao C."/>
            <person name="Li S."/>
            <person name="Dong L."/>
            <person name="Huang Y."/>
            <person name="Li L."/>
            <person name="Xi Y."/>
            <person name="Qi Q."/>
            <person name="Li W."/>
            <person name="Zhang B."/>
            <person name="Hu W."/>
            <person name="Zhang Y."/>
            <person name="Tian X."/>
            <person name="Jiao Y."/>
            <person name="Liang X."/>
            <person name="Jin J."/>
            <person name="Gao L."/>
            <person name="Zheng W."/>
            <person name="Hao B."/>
            <person name="Liu S."/>
            <person name="Wang W."/>
            <person name="Yuan L."/>
            <person name="Cao M."/>
            <person name="McDermott J."/>
            <person name="Samudrala R."/>
            <person name="Wang J."/>
            <person name="Wong G.K."/>
            <person name="Yang H."/>
        </authorList>
    </citation>
    <scope>NUCLEOTIDE SEQUENCE [LARGE SCALE GENOMIC DNA]</scope>
</reference>
<evidence type="ECO:0000256" key="1">
    <source>
        <dbReference type="SAM" id="MobiDB-lite"/>
    </source>
</evidence>
<evidence type="ECO:0000313" key="2">
    <source>
        <dbReference type="EMBL" id="EEE60870.1"/>
    </source>
</evidence>
<dbReference type="EMBL" id="CM000141">
    <property type="protein sequence ID" value="EEE60870.1"/>
    <property type="molecule type" value="Genomic_DNA"/>
</dbReference>
<accession>B9FET7</accession>
<reference evidence="2" key="2">
    <citation type="submission" date="2008-12" db="EMBL/GenBank/DDBJ databases">
        <title>Improved gene annotation of the rice (Oryza sativa) genomes.</title>
        <authorList>
            <person name="Wang J."/>
            <person name="Li R."/>
            <person name="Fan W."/>
            <person name="Huang Q."/>
            <person name="Zhang J."/>
            <person name="Zhou Y."/>
            <person name="Hu Y."/>
            <person name="Zi S."/>
            <person name="Li J."/>
            <person name="Ni P."/>
            <person name="Zheng H."/>
            <person name="Zhang Y."/>
            <person name="Zhao M."/>
            <person name="Hao Q."/>
            <person name="McDermott J."/>
            <person name="Samudrala R."/>
            <person name="Kristiansen K."/>
            <person name="Wong G.K.-S."/>
        </authorList>
    </citation>
    <scope>NUCLEOTIDE SEQUENCE</scope>
</reference>
<name>B9FET7_ORYSJ</name>
<gene>
    <name evidence="2" type="ORF">OsJ_14524</name>
</gene>
<proteinExistence type="predicted"/>
<dbReference type="Proteomes" id="UP000007752">
    <property type="component" value="Chromosome 4"/>
</dbReference>